<dbReference type="STRING" id="767769.A0A1L9UUY3"/>
<organism evidence="2 3">
    <name type="scientific">Aspergillus brasiliensis (strain CBS 101740 / IMI 381727 / IBT 21946)</name>
    <dbReference type="NCBI Taxonomy" id="767769"/>
    <lineage>
        <taxon>Eukaryota</taxon>
        <taxon>Fungi</taxon>
        <taxon>Dikarya</taxon>
        <taxon>Ascomycota</taxon>
        <taxon>Pezizomycotina</taxon>
        <taxon>Eurotiomycetes</taxon>
        <taxon>Eurotiomycetidae</taxon>
        <taxon>Eurotiales</taxon>
        <taxon>Aspergillaceae</taxon>
        <taxon>Aspergillus</taxon>
        <taxon>Aspergillus subgen. Circumdati</taxon>
    </lineage>
</organism>
<dbReference type="RefSeq" id="XP_067482667.1">
    <property type="nucleotide sequence ID" value="XM_067620388.1"/>
</dbReference>
<gene>
    <name evidence="2" type="ORF">ASPBRDRAFT_191656</name>
</gene>
<feature type="region of interest" description="Disordered" evidence="1">
    <location>
        <begin position="347"/>
        <end position="415"/>
    </location>
</feature>
<dbReference type="GeneID" id="93572876"/>
<evidence type="ECO:0000256" key="1">
    <source>
        <dbReference type="SAM" id="MobiDB-lite"/>
    </source>
</evidence>
<sequence>MNGFAAGNGARELMKGKHSVELRSLGLPQQHCKLTTCRYHPLWKLIAQMSFGVYLLVEKLAKSDVEVLKILQVHVDEMDGFLKRTSEDFLIIQIDVRTRSKYLSLPLKNLMIFDEMLEERSFRGSMIEYNDRIEHAIDRFATAIEDSLKDIQKGREAVGALWTYLQHSTEKHSPLPVRLLAVYHAMLANAEGWNIALSNLRRKGVALQSALLQLGLATTELQRRVGVASRKAVVSYMQSSNGLSRKKSLRQRFMERGSFVSAPASTPNKPLPRAPDRPATATFSRSTDRNRLTQKSVPNLRATRENDERNAHMKLRDRAKSVTGTADGFDSEGFVLKLRRLSRSKLRTRELTSENNEPPPVRPSTAPSRASKARSIYLEPLKTLHKSKREASQKAHTSQAPAQTERPAIPPPSAKRETMKDQLLQYFKSDKVADAWEHETQKVKANAGGSSQVRKTGPWSEFCAESSINDDGCLQIKSDMVGSDLNNDMAWLHEDAGAMNTYSLKPKRDVGPRIHVISVQFNLAQDENKVENQDTEAELEATAGDTQSVITALPSIPAAPANTEEFHPHPLYPGHISAEHAKVFT</sequence>
<name>A0A1L9UUY3_ASPBC</name>
<evidence type="ECO:0000313" key="2">
    <source>
        <dbReference type="EMBL" id="OJJ75420.1"/>
    </source>
</evidence>
<keyword evidence="3" id="KW-1185">Reference proteome</keyword>
<dbReference type="OrthoDB" id="5389734at2759"/>
<dbReference type="AlphaFoldDB" id="A0A1L9UUY3"/>
<proteinExistence type="predicted"/>
<evidence type="ECO:0000313" key="3">
    <source>
        <dbReference type="Proteomes" id="UP000184499"/>
    </source>
</evidence>
<dbReference type="OMA" id="YNDQIEH"/>
<dbReference type="VEuPathDB" id="FungiDB:ASPBRDRAFT_191656"/>
<feature type="region of interest" description="Disordered" evidence="1">
    <location>
        <begin position="258"/>
        <end position="329"/>
    </location>
</feature>
<protein>
    <submittedName>
        <fullName evidence="2">Uncharacterized protein</fullName>
    </submittedName>
</protein>
<accession>A0A1L9UUY3</accession>
<feature type="compositionally biased region" description="Basic and acidic residues" evidence="1">
    <location>
        <begin position="302"/>
        <end position="320"/>
    </location>
</feature>
<dbReference type="EMBL" id="KV878680">
    <property type="protein sequence ID" value="OJJ75420.1"/>
    <property type="molecule type" value="Genomic_DNA"/>
</dbReference>
<dbReference type="Proteomes" id="UP000184499">
    <property type="component" value="Unassembled WGS sequence"/>
</dbReference>
<reference evidence="3" key="1">
    <citation type="journal article" date="2017" name="Genome Biol.">
        <title>Comparative genomics reveals high biological diversity and specific adaptations in the industrially and medically important fungal genus Aspergillus.</title>
        <authorList>
            <person name="de Vries R.P."/>
            <person name="Riley R."/>
            <person name="Wiebenga A."/>
            <person name="Aguilar-Osorio G."/>
            <person name="Amillis S."/>
            <person name="Uchima C.A."/>
            <person name="Anderluh G."/>
            <person name="Asadollahi M."/>
            <person name="Askin M."/>
            <person name="Barry K."/>
            <person name="Battaglia E."/>
            <person name="Bayram O."/>
            <person name="Benocci T."/>
            <person name="Braus-Stromeyer S.A."/>
            <person name="Caldana C."/>
            <person name="Canovas D."/>
            <person name="Cerqueira G.C."/>
            <person name="Chen F."/>
            <person name="Chen W."/>
            <person name="Choi C."/>
            <person name="Clum A."/>
            <person name="Dos Santos R.A."/>
            <person name="Damasio A.R."/>
            <person name="Diallinas G."/>
            <person name="Emri T."/>
            <person name="Fekete E."/>
            <person name="Flipphi M."/>
            <person name="Freyberg S."/>
            <person name="Gallo A."/>
            <person name="Gournas C."/>
            <person name="Habgood R."/>
            <person name="Hainaut M."/>
            <person name="Harispe M.L."/>
            <person name="Henrissat B."/>
            <person name="Hilden K.S."/>
            <person name="Hope R."/>
            <person name="Hossain A."/>
            <person name="Karabika E."/>
            <person name="Karaffa L."/>
            <person name="Karanyi Z."/>
            <person name="Krasevec N."/>
            <person name="Kuo A."/>
            <person name="Kusch H."/>
            <person name="LaButti K."/>
            <person name="Lagendijk E.L."/>
            <person name="Lapidus A."/>
            <person name="Levasseur A."/>
            <person name="Lindquist E."/>
            <person name="Lipzen A."/>
            <person name="Logrieco A.F."/>
            <person name="MacCabe A."/>
            <person name="Maekelae M.R."/>
            <person name="Malavazi I."/>
            <person name="Melin P."/>
            <person name="Meyer V."/>
            <person name="Mielnichuk N."/>
            <person name="Miskei M."/>
            <person name="Molnar A.P."/>
            <person name="Mule G."/>
            <person name="Ngan C.Y."/>
            <person name="Orejas M."/>
            <person name="Orosz E."/>
            <person name="Ouedraogo J.P."/>
            <person name="Overkamp K.M."/>
            <person name="Park H.-S."/>
            <person name="Perrone G."/>
            <person name="Piumi F."/>
            <person name="Punt P.J."/>
            <person name="Ram A.F."/>
            <person name="Ramon A."/>
            <person name="Rauscher S."/>
            <person name="Record E."/>
            <person name="Riano-Pachon D.M."/>
            <person name="Robert V."/>
            <person name="Roehrig J."/>
            <person name="Ruller R."/>
            <person name="Salamov A."/>
            <person name="Salih N.S."/>
            <person name="Samson R.A."/>
            <person name="Sandor E."/>
            <person name="Sanguinetti M."/>
            <person name="Schuetze T."/>
            <person name="Sepcic K."/>
            <person name="Shelest E."/>
            <person name="Sherlock G."/>
            <person name="Sophianopoulou V."/>
            <person name="Squina F.M."/>
            <person name="Sun H."/>
            <person name="Susca A."/>
            <person name="Todd R.B."/>
            <person name="Tsang A."/>
            <person name="Unkles S.E."/>
            <person name="van de Wiele N."/>
            <person name="van Rossen-Uffink D."/>
            <person name="Oliveira J.V."/>
            <person name="Vesth T.C."/>
            <person name="Visser J."/>
            <person name="Yu J.-H."/>
            <person name="Zhou M."/>
            <person name="Andersen M.R."/>
            <person name="Archer D.B."/>
            <person name="Baker S.E."/>
            <person name="Benoit I."/>
            <person name="Brakhage A.A."/>
            <person name="Braus G.H."/>
            <person name="Fischer R."/>
            <person name="Frisvad J.C."/>
            <person name="Goldman G.H."/>
            <person name="Houbraken J."/>
            <person name="Oakley B."/>
            <person name="Pocsi I."/>
            <person name="Scazzocchio C."/>
            <person name="Seiboth B."/>
            <person name="vanKuyk P.A."/>
            <person name="Wortman J."/>
            <person name="Dyer P.S."/>
            <person name="Grigoriev I.V."/>
        </authorList>
    </citation>
    <scope>NUCLEOTIDE SEQUENCE [LARGE SCALE GENOMIC DNA]</scope>
    <source>
        <strain evidence="3">CBS 101740 / IMI 381727 / IBT 21946</strain>
    </source>
</reference>